<evidence type="ECO:0000313" key="20">
    <source>
        <dbReference type="Proteomes" id="UP000283585"/>
    </source>
</evidence>
<evidence type="ECO:0000313" key="2">
    <source>
        <dbReference type="EMBL" id="CUO62918.1"/>
    </source>
</evidence>
<evidence type="ECO:0000313" key="12">
    <source>
        <dbReference type="EMBL" id="RHK93838.1"/>
    </source>
</evidence>
<dbReference type="AlphaFoldDB" id="A0A174MN89"/>
<dbReference type="Proteomes" id="UP000285897">
    <property type="component" value="Unassembled WGS sequence"/>
</dbReference>
<evidence type="ECO:0000313" key="23">
    <source>
        <dbReference type="Proteomes" id="UP000284267"/>
    </source>
</evidence>
<evidence type="ECO:0000313" key="25">
    <source>
        <dbReference type="Proteomes" id="UP000285897"/>
    </source>
</evidence>
<dbReference type="Proteomes" id="UP000095409">
    <property type="component" value="Unassembled WGS sequence"/>
</dbReference>
<evidence type="ECO:0000313" key="4">
    <source>
        <dbReference type="EMBL" id="RGN04863.1"/>
    </source>
</evidence>
<evidence type="ECO:0000313" key="10">
    <source>
        <dbReference type="EMBL" id="RHC05746.1"/>
    </source>
</evidence>
<evidence type="ECO:0000313" key="14">
    <source>
        <dbReference type="Proteomes" id="UP000095409"/>
    </source>
</evidence>
<dbReference type="Proteomes" id="UP000095413">
    <property type="component" value="Unassembled WGS sequence"/>
</dbReference>
<evidence type="ECO:0000313" key="24">
    <source>
        <dbReference type="Proteomes" id="UP000285839"/>
    </source>
</evidence>
<evidence type="ECO:0000313" key="19">
    <source>
        <dbReference type="Proteomes" id="UP000265828"/>
    </source>
</evidence>
<dbReference type="Proteomes" id="UP000284024">
    <property type="component" value="Unassembled WGS sequence"/>
</dbReference>
<dbReference type="EMBL" id="QSUB01000003">
    <property type="protein sequence ID" value="RGN04863.1"/>
    <property type="molecule type" value="Genomic_DNA"/>
</dbReference>
<reference evidence="14 15" key="1">
    <citation type="submission" date="2015-09" db="EMBL/GenBank/DDBJ databases">
        <authorList>
            <consortium name="Pathogen Informatics"/>
        </authorList>
    </citation>
    <scope>NUCLEOTIDE SEQUENCE [LARGE SCALE GENOMIC DNA]</scope>
    <source>
        <strain evidence="2 14">2789STDY5608837</strain>
        <strain evidence="3 15">2789STDY5834921</strain>
    </source>
</reference>
<dbReference type="EMBL" id="QROE01000006">
    <property type="protein sequence ID" value="RHK93838.1"/>
    <property type="molecule type" value="Genomic_DNA"/>
</dbReference>
<reference evidence="16 17" key="2">
    <citation type="submission" date="2018-08" db="EMBL/GenBank/DDBJ databases">
        <title>A genome reference for cultivated species of the human gut microbiota.</title>
        <authorList>
            <person name="Zou Y."/>
            <person name="Xue W."/>
            <person name="Luo G."/>
        </authorList>
    </citation>
    <scope>NUCLEOTIDE SEQUENCE [LARGE SCALE GENOMIC DNA]</scope>
    <source>
        <strain evidence="9 19">AF14-23</strain>
        <strain evidence="8 22">AF21-24</strain>
        <strain evidence="7 24">AF25-21</strain>
        <strain evidence="6 20">AF29-2BH</strain>
        <strain evidence="13 25">AF37-6AC</strain>
        <strain evidence="12 23">AF39-4</strain>
        <strain evidence="11 21">AM18-2AC</strain>
        <strain evidence="10 18">AM37-4AC</strain>
        <strain evidence="5 16">OM03-6</strain>
        <strain evidence="4 17">OM06-11AA</strain>
    </source>
</reference>
<evidence type="ECO:0000313" key="8">
    <source>
        <dbReference type="EMBL" id="RGS75676.1"/>
    </source>
</evidence>
<feature type="transmembrane region" description="Helical" evidence="1">
    <location>
        <begin position="136"/>
        <end position="155"/>
    </location>
</feature>
<dbReference type="EMBL" id="QSUZ01000003">
    <property type="protein sequence ID" value="RGN89452.1"/>
    <property type="molecule type" value="Genomic_DNA"/>
</dbReference>
<dbReference type="Proteomes" id="UP000261105">
    <property type="component" value="Unassembled WGS sequence"/>
</dbReference>
<evidence type="ECO:0000256" key="1">
    <source>
        <dbReference type="SAM" id="Phobius"/>
    </source>
</evidence>
<dbReference type="Proteomes" id="UP000284267">
    <property type="component" value="Unassembled WGS sequence"/>
</dbReference>
<name>A0A174MN89_9FIRM</name>
<feature type="transmembrane region" description="Helical" evidence="1">
    <location>
        <begin position="88"/>
        <end position="106"/>
    </location>
</feature>
<feature type="transmembrane region" description="Helical" evidence="1">
    <location>
        <begin position="239"/>
        <end position="265"/>
    </location>
</feature>
<dbReference type="GeneID" id="79803036"/>
<organism evidence="3 15">
    <name type="scientific">Blautia obeum</name>
    <dbReference type="NCBI Taxonomy" id="40520"/>
    <lineage>
        <taxon>Bacteria</taxon>
        <taxon>Bacillati</taxon>
        <taxon>Bacillota</taxon>
        <taxon>Clostridia</taxon>
        <taxon>Lachnospirales</taxon>
        <taxon>Lachnospiraceae</taxon>
        <taxon>Blautia</taxon>
    </lineage>
</organism>
<sequence length="369" mass="41187">MTALLEFKQKIKGIYAQYEMYLLPLLKFVLALVYFIWINTNMGYMTALDNIFVVLILSLICCILPSGMMIFAGFALMVGHCYALGIEVAAFLLVLILFMMILFLRFSSGKNIVLVFTPLAFAFDIPVLLPIGCGLLSSAVSALPAAGGVIIYYFVRTVRIQSQALLGMDSDIVGKLTLLSDSLMKNGEMWLTLIAFIVVVLAVNLIRTRMFDYAWRIAIVAGGVIYIVIMLAGSMSLGISISVFSLIIYTVVAVLVGIILEFFVFGGDYTRTERLEYEDDDYYYYVKAVPKALVATSERSIKKINGESAREERKSAERVVNYSTPLFQGEEPPKKKKRVQETEAASVVQKADIDDIDFEKKLEESLKDL</sequence>
<dbReference type="EMBL" id="QRSS01000003">
    <property type="protein sequence ID" value="RGQ06882.1"/>
    <property type="molecule type" value="Genomic_DNA"/>
</dbReference>
<dbReference type="OrthoDB" id="1766220at2"/>
<dbReference type="Proteomes" id="UP000285839">
    <property type="component" value="Unassembled WGS sequence"/>
</dbReference>
<dbReference type="EMBL" id="QRUH01000004">
    <property type="protein sequence ID" value="RGR49618.1"/>
    <property type="molecule type" value="Genomic_DNA"/>
</dbReference>
<feature type="transmembrane region" description="Helical" evidence="1">
    <location>
        <begin position="189"/>
        <end position="206"/>
    </location>
</feature>
<dbReference type="EMBL" id="QRVV01000004">
    <property type="protein sequence ID" value="RGS75676.1"/>
    <property type="molecule type" value="Genomic_DNA"/>
</dbReference>
<feature type="transmembrane region" description="Helical" evidence="1">
    <location>
        <begin position="213"/>
        <end position="233"/>
    </location>
</feature>
<evidence type="ECO:0000313" key="13">
    <source>
        <dbReference type="EMBL" id="RHL47336.1"/>
    </source>
</evidence>
<evidence type="ECO:0000313" key="22">
    <source>
        <dbReference type="Proteomes" id="UP000284242"/>
    </source>
</evidence>
<keyword evidence="1" id="KW-1133">Transmembrane helix</keyword>
<dbReference type="EMBL" id="CYZD01000016">
    <property type="protein sequence ID" value="CUO62918.1"/>
    <property type="molecule type" value="Genomic_DNA"/>
</dbReference>
<evidence type="ECO:0000313" key="11">
    <source>
        <dbReference type="EMBL" id="RHH17858.1"/>
    </source>
</evidence>
<evidence type="ECO:0000313" key="16">
    <source>
        <dbReference type="Proteomes" id="UP000261105"/>
    </source>
</evidence>
<evidence type="ECO:0000313" key="17">
    <source>
        <dbReference type="Proteomes" id="UP000261222"/>
    </source>
</evidence>
<gene>
    <name evidence="13" type="ORF">DW021_09745</name>
    <name evidence="12" type="ORF">DW040_13380</name>
    <name evidence="11" type="ORF">DW222_10670</name>
    <name evidence="10" type="ORF">DW859_11435</name>
    <name evidence="9" type="ORF">DWW07_12670</name>
    <name evidence="8" type="ORF">DWX77_02550</name>
    <name evidence="7" type="ORF">DWY46_07440</name>
    <name evidence="6" type="ORF">DWZ12_03735</name>
    <name evidence="5" type="ORF">DXB38_03435</name>
    <name evidence="4" type="ORF">DXB81_08515</name>
    <name evidence="2" type="ORF">ERS852394_02633</name>
    <name evidence="3" type="ORF">ERS852533_01151</name>
</gene>
<evidence type="ECO:0000313" key="7">
    <source>
        <dbReference type="EMBL" id="RGR49618.1"/>
    </source>
</evidence>
<feature type="transmembrane region" description="Helical" evidence="1">
    <location>
        <begin position="51"/>
        <end position="76"/>
    </location>
</feature>
<feature type="transmembrane region" description="Helical" evidence="1">
    <location>
        <begin position="21"/>
        <end position="39"/>
    </location>
</feature>
<proteinExistence type="predicted"/>
<dbReference type="RefSeq" id="WP_022388422.1">
    <property type="nucleotide sequence ID" value="NZ_CABJDZ010000006.1"/>
</dbReference>
<dbReference type="EMBL" id="QRJH01000005">
    <property type="protein sequence ID" value="RHH17858.1"/>
    <property type="molecule type" value="Genomic_DNA"/>
</dbReference>
<keyword evidence="1" id="KW-0472">Membrane</keyword>
<feature type="transmembrane region" description="Helical" evidence="1">
    <location>
        <begin position="112"/>
        <end position="129"/>
    </location>
</feature>
<dbReference type="Proteomes" id="UP000283585">
    <property type="component" value="Unassembled WGS sequence"/>
</dbReference>
<dbReference type="EMBL" id="QSHL01000007">
    <property type="protein sequence ID" value="RHC05746.1"/>
    <property type="molecule type" value="Genomic_DNA"/>
</dbReference>
<dbReference type="EMBL" id="CZBA01000005">
    <property type="protein sequence ID" value="CUP37904.1"/>
    <property type="molecule type" value="Genomic_DNA"/>
</dbReference>
<evidence type="ECO:0000313" key="3">
    <source>
        <dbReference type="EMBL" id="CUP37904.1"/>
    </source>
</evidence>
<accession>A0A174MN89</accession>
<dbReference type="Proteomes" id="UP000265828">
    <property type="component" value="Unassembled WGS sequence"/>
</dbReference>
<evidence type="ECO:0000313" key="15">
    <source>
        <dbReference type="Proteomes" id="UP000095413"/>
    </source>
</evidence>
<evidence type="ECO:0000313" key="5">
    <source>
        <dbReference type="EMBL" id="RGN89452.1"/>
    </source>
</evidence>
<evidence type="ECO:0000313" key="6">
    <source>
        <dbReference type="EMBL" id="RGQ06882.1"/>
    </source>
</evidence>
<protein>
    <submittedName>
        <fullName evidence="3">Uncharacterized protein</fullName>
    </submittedName>
</protein>
<dbReference type="Proteomes" id="UP000261222">
    <property type="component" value="Unassembled WGS sequence"/>
</dbReference>
<evidence type="ECO:0000313" key="21">
    <source>
        <dbReference type="Proteomes" id="UP000284024"/>
    </source>
</evidence>
<dbReference type="EMBL" id="QROS01000006">
    <property type="protein sequence ID" value="RHL47336.1"/>
    <property type="molecule type" value="Genomic_DNA"/>
</dbReference>
<evidence type="ECO:0000313" key="9">
    <source>
        <dbReference type="EMBL" id="RGV62485.1"/>
    </source>
</evidence>
<dbReference type="Proteomes" id="UP000284242">
    <property type="component" value="Unassembled WGS sequence"/>
</dbReference>
<dbReference type="Proteomes" id="UP000265808">
    <property type="component" value="Unassembled WGS sequence"/>
</dbReference>
<keyword evidence="1" id="KW-0812">Transmembrane</keyword>
<dbReference type="EMBL" id="QRZI01000009">
    <property type="protein sequence ID" value="RGV62485.1"/>
    <property type="molecule type" value="Genomic_DNA"/>
</dbReference>
<evidence type="ECO:0000313" key="18">
    <source>
        <dbReference type="Proteomes" id="UP000265808"/>
    </source>
</evidence>